<sequence>MDGYRYGSGQRPYGGDRRLEIVSVSGKSFTSAAVGGNQIYATHDLPQIPPRMPRQSHDASLKPWGFTDPEMKRRKRIAKYKVYTVEGHAFEHKSLEVSEVVSGTFVNIAFR</sequence>
<protein>
    <submittedName>
        <fullName evidence="1">DUF3511 domain-containing protein</fullName>
    </submittedName>
</protein>
<dbReference type="Proteomes" id="UP000829398">
    <property type="component" value="Chromosome 3"/>
</dbReference>
<evidence type="ECO:0000313" key="2">
    <source>
        <dbReference type="Proteomes" id="UP000829398"/>
    </source>
</evidence>
<name>A0ACB8MLK9_CITSI</name>
<accession>A0ACB8MLK9</accession>
<proteinExistence type="predicted"/>
<reference evidence="2" key="1">
    <citation type="journal article" date="2023" name="Hortic. Res.">
        <title>A chromosome-level phased genome enabling allele-level studies in sweet orange: a case study on citrus Huanglongbing tolerance.</title>
        <authorList>
            <person name="Wu B."/>
            <person name="Yu Q."/>
            <person name="Deng Z."/>
            <person name="Duan Y."/>
            <person name="Luo F."/>
            <person name="Gmitter F. Jr."/>
        </authorList>
    </citation>
    <scope>NUCLEOTIDE SEQUENCE [LARGE SCALE GENOMIC DNA]</scope>
    <source>
        <strain evidence="2">cv. Valencia</strain>
    </source>
</reference>
<keyword evidence="2" id="KW-1185">Reference proteome</keyword>
<evidence type="ECO:0000313" key="1">
    <source>
        <dbReference type="EMBL" id="KAH9786661.1"/>
    </source>
</evidence>
<gene>
    <name evidence="1" type="ORF">KPL71_010336</name>
</gene>
<organism evidence="1 2">
    <name type="scientific">Citrus sinensis</name>
    <name type="common">Sweet orange</name>
    <name type="synonym">Citrus aurantium var. sinensis</name>
    <dbReference type="NCBI Taxonomy" id="2711"/>
    <lineage>
        <taxon>Eukaryota</taxon>
        <taxon>Viridiplantae</taxon>
        <taxon>Streptophyta</taxon>
        <taxon>Embryophyta</taxon>
        <taxon>Tracheophyta</taxon>
        <taxon>Spermatophyta</taxon>
        <taxon>Magnoliopsida</taxon>
        <taxon>eudicotyledons</taxon>
        <taxon>Gunneridae</taxon>
        <taxon>Pentapetalae</taxon>
        <taxon>rosids</taxon>
        <taxon>malvids</taxon>
        <taxon>Sapindales</taxon>
        <taxon>Rutaceae</taxon>
        <taxon>Aurantioideae</taxon>
        <taxon>Citrus</taxon>
    </lineage>
</organism>
<comment type="caution">
    <text evidence="1">The sequence shown here is derived from an EMBL/GenBank/DDBJ whole genome shotgun (WGS) entry which is preliminary data.</text>
</comment>
<dbReference type="EMBL" id="CM039172">
    <property type="protein sequence ID" value="KAH9786661.1"/>
    <property type="molecule type" value="Genomic_DNA"/>
</dbReference>